<dbReference type="Proteomes" id="UP001306592">
    <property type="component" value="Unassembled WGS sequence"/>
</dbReference>
<comment type="caution">
    <text evidence="1">The sequence shown here is derived from an EMBL/GenBank/DDBJ whole genome shotgun (WGS) entry which is preliminary data.</text>
</comment>
<name>A0ABU8DAH7_ERWAP</name>
<proteinExistence type="predicted"/>
<evidence type="ECO:0000313" key="2">
    <source>
        <dbReference type="Proteomes" id="UP001306592"/>
    </source>
</evidence>
<keyword evidence="2" id="KW-1185">Reference proteome</keyword>
<accession>A0ABU8DAH7</accession>
<protein>
    <submittedName>
        <fullName evidence="1">DUF2384 domain-containing protein</fullName>
    </submittedName>
</protein>
<sequence length="243" mass="26773">MSAKNSAAQIETVSLFSGQQLRSMVAEESAEYLVINVDQLKDAVPSKSGTRDALRKKLEKLVSNPRLDPSLALAFFEIAQNLLMPSRAGAKTTPTAKNSDSIFSGFEQYRINNEQRKVDLRAFILADGQWLSSSELSDKAHFTNANRSAGPNAWKRRGRTFAISVEGQDRYPDYAFDEAWQPLPAVKQVLEIFDGSRTPWSLAAWFAGSNSWLGGRRPKDLLSSDPQAVIAAARQAKEGAQHG</sequence>
<dbReference type="RefSeq" id="WP_336202297.1">
    <property type="nucleotide sequence ID" value="NZ_JBANEI010000001.1"/>
</dbReference>
<organism evidence="1 2">
    <name type="scientific">Erwinia aphidicola</name>
    <dbReference type="NCBI Taxonomy" id="68334"/>
    <lineage>
        <taxon>Bacteria</taxon>
        <taxon>Pseudomonadati</taxon>
        <taxon>Pseudomonadota</taxon>
        <taxon>Gammaproteobacteria</taxon>
        <taxon>Enterobacterales</taxon>
        <taxon>Erwiniaceae</taxon>
        <taxon>Erwinia</taxon>
    </lineage>
</organism>
<evidence type="ECO:0000313" key="1">
    <source>
        <dbReference type="EMBL" id="MEI2680523.1"/>
    </source>
</evidence>
<reference evidence="1 2" key="1">
    <citation type="submission" date="2024-02" db="EMBL/GenBank/DDBJ databases">
        <title>First report Erwinia aphidicola in onion in Chile.</title>
        <authorList>
            <person name="Valenzuela M."/>
            <person name="Pena M."/>
            <person name="Dutta B."/>
        </authorList>
    </citation>
    <scope>NUCLEOTIDE SEQUENCE [LARGE SCALE GENOMIC DNA]</scope>
    <source>
        <strain evidence="1 2">QCJ3A</strain>
    </source>
</reference>
<dbReference type="EMBL" id="JBANEI010000001">
    <property type="protein sequence ID" value="MEI2680523.1"/>
    <property type="molecule type" value="Genomic_DNA"/>
</dbReference>
<gene>
    <name evidence="1" type="ORF">V8N49_02445</name>
</gene>